<reference evidence="4" key="1">
    <citation type="journal article" date="2021" name="Nat. Commun.">
        <title>Genetic determinants of endophytism in the Arabidopsis root mycobiome.</title>
        <authorList>
            <person name="Mesny F."/>
            <person name="Miyauchi S."/>
            <person name="Thiergart T."/>
            <person name="Pickel B."/>
            <person name="Atanasova L."/>
            <person name="Karlsson M."/>
            <person name="Huettel B."/>
            <person name="Barry K.W."/>
            <person name="Haridas S."/>
            <person name="Chen C."/>
            <person name="Bauer D."/>
            <person name="Andreopoulos W."/>
            <person name="Pangilinan J."/>
            <person name="LaButti K."/>
            <person name="Riley R."/>
            <person name="Lipzen A."/>
            <person name="Clum A."/>
            <person name="Drula E."/>
            <person name="Henrissat B."/>
            <person name="Kohler A."/>
            <person name="Grigoriev I.V."/>
            <person name="Martin F.M."/>
            <person name="Hacquard S."/>
        </authorList>
    </citation>
    <scope>NUCLEOTIDE SEQUENCE</scope>
    <source>
        <strain evidence="4">MPI-CAGE-AT-0023</strain>
    </source>
</reference>
<dbReference type="Gene3D" id="4.10.240.10">
    <property type="entry name" value="Zn(2)-C6 fungal-type DNA-binding domain"/>
    <property type="match status" value="1"/>
</dbReference>
<name>A0A9P9GLA3_FUSRE</name>
<organism evidence="4 5">
    <name type="scientific">Fusarium redolens</name>
    <dbReference type="NCBI Taxonomy" id="48865"/>
    <lineage>
        <taxon>Eukaryota</taxon>
        <taxon>Fungi</taxon>
        <taxon>Dikarya</taxon>
        <taxon>Ascomycota</taxon>
        <taxon>Pezizomycotina</taxon>
        <taxon>Sordariomycetes</taxon>
        <taxon>Hypocreomycetidae</taxon>
        <taxon>Hypocreales</taxon>
        <taxon>Nectriaceae</taxon>
        <taxon>Fusarium</taxon>
        <taxon>Fusarium redolens species complex</taxon>
    </lineage>
</organism>
<dbReference type="InterPro" id="IPR036864">
    <property type="entry name" value="Zn2-C6_fun-type_DNA-bd_sf"/>
</dbReference>
<proteinExistence type="predicted"/>
<gene>
    <name evidence="4" type="ORF">BKA55DRAFT_706311</name>
</gene>
<dbReference type="InterPro" id="IPR053181">
    <property type="entry name" value="EcdB-like_regulator"/>
</dbReference>
<keyword evidence="2" id="KW-0539">Nucleus</keyword>
<dbReference type="GO" id="GO:0000981">
    <property type="term" value="F:DNA-binding transcription factor activity, RNA polymerase II-specific"/>
    <property type="evidence" value="ECO:0007669"/>
    <property type="project" value="InterPro"/>
</dbReference>
<evidence type="ECO:0000313" key="5">
    <source>
        <dbReference type="Proteomes" id="UP000720189"/>
    </source>
</evidence>
<dbReference type="PROSITE" id="PS50048">
    <property type="entry name" value="ZN2_CY6_FUNGAL_2"/>
    <property type="match status" value="1"/>
</dbReference>
<dbReference type="GO" id="GO:0008270">
    <property type="term" value="F:zinc ion binding"/>
    <property type="evidence" value="ECO:0007669"/>
    <property type="project" value="InterPro"/>
</dbReference>
<keyword evidence="5" id="KW-1185">Reference proteome</keyword>
<dbReference type="SMART" id="SM00066">
    <property type="entry name" value="GAL4"/>
    <property type="match status" value="1"/>
</dbReference>
<protein>
    <recommendedName>
        <fullName evidence="3">Zn(2)-C6 fungal-type domain-containing protein</fullName>
    </recommendedName>
</protein>
<dbReference type="PANTHER" id="PTHR47785:SF3">
    <property type="entry name" value="ZN(2)-C6 FUNGAL-TYPE DOMAIN-CONTAINING PROTEIN"/>
    <property type="match status" value="1"/>
</dbReference>
<dbReference type="CDD" id="cd12148">
    <property type="entry name" value="fungal_TF_MHR"/>
    <property type="match status" value="1"/>
</dbReference>
<sequence>MTEHQKRRSILACDLCRLRKIKCDSRQPQCGPCELNGAKCIYRAVVPEARPSRLEVDIFEIRQRLDQITVLLTSDRHIEENQPVHHATPSPRPAIDTSETGHVSLADRDGVYIEFPFMIIQRRAMMRLLDLDLEIARWLVNMERAAASYPALTDATLGSSTSRLLMMQSHRLTADLASFSEHVHTWYPLFSVEFSDVFFYTIGNVSSSPVNSCLALLVLAIGCMAGNDSAAVPLDRRPELVYIHEATSFLRNVFLEHSIPALQCLVLFAMYHLHLLQPCQAHDYILAASSRVQNMLRSQQYPPNSDSGELLGRAYWTILLIESELLIQLDLPQSGIWAFNDSVPLPSARMVWHFPTHRTETDTATLRSSSSFSSIPSSAPAEPTLVYFLAEIAMRRMLQRCTTSVSKSAGGGLRYAPVIATELELHLHEWYDYLPPLLRFPKNLDDRDHGVLHPNAQFLQAQFFACKASIYWPAVYQSIELGEISDEVSRHCAKYFRAYIAFVSAAESSFKSCRVNGWTLATRCAFSA</sequence>
<dbReference type="PANTHER" id="PTHR47785">
    <property type="entry name" value="ZN(II)2CYS6 TRANSCRIPTION FACTOR (EUROFUNG)-RELATED-RELATED"/>
    <property type="match status" value="1"/>
</dbReference>
<dbReference type="RefSeq" id="XP_046045741.1">
    <property type="nucleotide sequence ID" value="XM_046200687.1"/>
</dbReference>
<dbReference type="SUPFAM" id="SSF57701">
    <property type="entry name" value="Zn2/Cys6 DNA-binding domain"/>
    <property type="match status" value="1"/>
</dbReference>
<dbReference type="CDD" id="cd00067">
    <property type="entry name" value="GAL4"/>
    <property type="match status" value="1"/>
</dbReference>
<dbReference type="GeneID" id="70230641"/>
<dbReference type="InterPro" id="IPR001138">
    <property type="entry name" value="Zn2Cys6_DnaBD"/>
</dbReference>
<dbReference type="EMBL" id="JAGMUX010000014">
    <property type="protein sequence ID" value="KAH7239947.1"/>
    <property type="molecule type" value="Genomic_DNA"/>
</dbReference>
<dbReference type="AlphaFoldDB" id="A0A9P9GLA3"/>
<feature type="domain" description="Zn(2)-C6 fungal-type" evidence="3">
    <location>
        <begin position="12"/>
        <end position="42"/>
    </location>
</feature>
<evidence type="ECO:0000256" key="1">
    <source>
        <dbReference type="ARBA" id="ARBA00022723"/>
    </source>
</evidence>
<dbReference type="OrthoDB" id="4685598at2759"/>
<dbReference type="Pfam" id="PF00172">
    <property type="entry name" value="Zn_clus"/>
    <property type="match status" value="1"/>
</dbReference>
<dbReference type="Pfam" id="PF04082">
    <property type="entry name" value="Fungal_trans"/>
    <property type="match status" value="1"/>
</dbReference>
<accession>A0A9P9GLA3</accession>
<keyword evidence="1" id="KW-0479">Metal-binding</keyword>
<dbReference type="GO" id="GO:0003677">
    <property type="term" value="F:DNA binding"/>
    <property type="evidence" value="ECO:0007669"/>
    <property type="project" value="InterPro"/>
</dbReference>
<evidence type="ECO:0000256" key="2">
    <source>
        <dbReference type="ARBA" id="ARBA00023242"/>
    </source>
</evidence>
<dbReference type="PROSITE" id="PS00463">
    <property type="entry name" value="ZN2_CY6_FUNGAL_1"/>
    <property type="match status" value="1"/>
</dbReference>
<dbReference type="Proteomes" id="UP000720189">
    <property type="component" value="Unassembled WGS sequence"/>
</dbReference>
<dbReference type="InterPro" id="IPR007219">
    <property type="entry name" value="XnlR_reg_dom"/>
</dbReference>
<comment type="caution">
    <text evidence="4">The sequence shown here is derived from an EMBL/GenBank/DDBJ whole genome shotgun (WGS) entry which is preliminary data.</text>
</comment>
<dbReference type="GO" id="GO:0006351">
    <property type="term" value="P:DNA-templated transcription"/>
    <property type="evidence" value="ECO:0007669"/>
    <property type="project" value="InterPro"/>
</dbReference>
<evidence type="ECO:0000313" key="4">
    <source>
        <dbReference type="EMBL" id="KAH7239947.1"/>
    </source>
</evidence>
<evidence type="ECO:0000259" key="3">
    <source>
        <dbReference type="PROSITE" id="PS50048"/>
    </source>
</evidence>